<protein>
    <recommendedName>
        <fullName evidence="4">Fungal lipase-like domain-containing protein</fullName>
    </recommendedName>
</protein>
<gene>
    <name evidence="2" type="ORF">BWQ96_07834</name>
</gene>
<dbReference type="EMBL" id="NBIV01000163">
    <property type="protein sequence ID" value="PXF42456.1"/>
    <property type="molecule type" value="Genomic_DNA"/>
</dbReference>
<keyword evidence="3" id="KW-1185">Reference proteome</keyword>
<evidence type="ECO:0000313" key="2">
    <source>
        <dbReference type="EMBL" id="PXF42456.1"/>
    </source>
</evidence>
<feature type="signal peptide" evidence="1">
    <location>
        <begin position="1"/>
        <end position="26"/>
    </location>
</feature>
<evidence type="ECO:0000256" key="1">
    <source>
        <dbReference type="SAM" id="SignalP"/>
    </source>
</evidence>
<accession>A0A2V3IK32</accession>
<sequence length="533" mass="59481">MARFILIPHVVRVALIFRFLLSSVEASKCKRVKDAAYYLALPDNELLAVAASKSRIGDCYLQKTSPSASATCDLYVKSAFVGNDGDRGWPKSLQDTGTGCVRAPSLRRRVRSCPYANSVYNISSSIAQLFCTDDGDANAVSMLRHAIRNKACNISSSSPQVESCRQGTTACRCDLRSSCPARGPPVILPTTLTLDRIRRCRTSSFFSCDSTLVRPEYRVFDDSGMSKSHQKQVYLTQVNSPRKSKTRNLVLGIAGQQFRVNAMIGDVQVGRLGDASGVTGQKEAYSSGFDKTQGSLRKDISPEGLISQIMKTGYFSLEDTFVGLIFDARFNYEFRKKAKDRNEEGYYKFIMKKLGNDVGTIYLAGHSRGGCLAMRLASRLNARFPKARIVVHNFDAVCTKPSIITSSEFGVTASPIRYNPLNRKYFVYMTNLKERFVNRDCLSVRAFLSGEQPVNIGILNSIFRRFRAFGHLGFVSSEKTEDYLWNNKGITWYTESMHNDTHGRIDNNYHDLAVQHFVASMKLLPCACGTKLE</sequence>
<proteinExistence type="predicted"/>
<name>A0A2V3IK32_9FLOR</name>
<comment type="caution">
    <text evidence="2">The sequence shown here is derived from an EMBL/GenBank/DDBJ whole genome shotgun (WGS) entry which is preliminary data.</text>
</comment>
<dbReference type="InterPro" id="IPR029058">
    <property type="entry name" value="AB_hydrolase_fold"/>
</dbReference>
<evidence type="ECO:0000313" key="3">
    <source>
        <dbReference type="Proteomes" id="UP000247409"/>
    </source>
</evidence>
<dbReference type="Pfam" id="PF11187">
    <property type="entry name" value="Mbeg1-like"/>
    <property type="match status" value="1"/>
</dbReference>
<dbReference type="SUPFAM" id="SSF53474">
    <property type="entry name" value="alpha/beta-Hydrolases"/>
    <property type="match status" value="1"/>
</dbReference>
<dbReference type="Proteomes" id="UP000247409">
    <property type="component" value="Unassembled WGS sequence"/>
</dbReference>
<feature type="chain" id="PRO_5015950313" description="Fungal lipase-like domain-containing protein" evidence="1">
    <location>
        <begin position="27"/>
        <end position="533"/>
    </location>
</feature>
<keyword evidence="1" id="KW-0732">Signal</keyword>
<dbReference type="OrthoDB" id="10668348at2759"/>
<reference evidence="2 3" key="1">
    <citation type="journal article" date="2018" name="Mol. Biol. Evol.">
        <title>Analysis of the draft genome of the red seaweed Gracilariopsis chorda provides insights into genome size evolution in Rhodophyta.</title>
        <authorList>
            <person name="Lee J."/>
            <person name="Yang E.C."/>
            <person name="Graf L."/>
            <person name="Yang J.H."/>
            <person name="Qiu H."/>
            <person name="Zel Zion U."/>
            <person name="Chan C.X."/>
            <person name="Stephens T.G."/>
            <person name="Weber A.P.M."/>
            <person name="Boo G.H."/>
            <person name="Boo S.M."/>
            <person name="Kim K.M."/>
            <person name="Shin Y."/>
            <person name="Jung M."/>
            <person name="Lee S.J."/>
            <person name="Yim H.S."/>
            <person name="Lee J.H."/>
            <person name="Bhattacharya D."/>
            <person name="Yoon H.S."/>
        </authorList>
    </citation>
    <scope>NUCLEOTIDE SEQUENCE [LARGE SCALE GENOMIC DNA]</scope>
    <source>
        <strain evidence="2 3">SKKU-2015</strain>
        <tissue evidence="2">Whole body</tissue>
    </source>
</reference>
<dbReference type="AlphaFoldDB" id="A0A2V3IK32"/>
<evidence type="ECO:0008006" key="4">
    <source>
        <dbReference type="Google" id="ProtNLM"/>
    </source>
</evidence>
<dbReference type="InterPro" id="IPR024499">
    <property type="entry name" value="Mbeg1-like"/>
</dbReference>
<organism evidence="2 3">
    <name type="scientific">Gracilariopsis chorda</name>
    <dbReference type="NCBI Taxonomy" id="448386"/>
    <lineage>
        <taxon>Eukaryota</taxon>
        <taxon>Rhodophyta</taxon>
        <taxon>Florideophyceae</taxon>
        <taxon>Rhodymeniophycidae</taxon>
        <taxon>Gracilariales</taxon>
        <taxon>Gracilariaceae</taxon>
        <taxon>Gracilariopsis</taxon>
    </lineage>
</organism>